<feature type="domain" description="VWFA" evidence="1">
    <location>
        <begin position="1867"/>
        <end position="2071"/>
    </location>
</feature>
<protein>
    <recommendedName>
        <fullName evidence="1">VWFA domain-containing protein</fullName>
    </recommendedName>
</protein>
<gene>
    <name evidence="2" type="ORF">CTheo_5695</name>
</gene>
<dbReference type="InterPro" id="IPR002035">
    <property type="entry name" value="VWF_A"/>
</dbReference>
<reference evidence="2 3" key="1">
    <citation type="journal article" date="2019" name="Fungal Biol. Biotechnol.">
        <title>Draft genome sequence of fastidious pathogen Ceratobasidium theobromae, which causes vascular-streak dieback in Theobroma cacao.</title>
        <authorList>
            <person name="Ali S.S."/>
            <person name="Asman A."/>
            <person name="Shao J."/>
            <person name="Firmansyah A.P."/>
            <person name="Susilo A.W."/>
            <person name="Rosmana A."/>
            <person name="McMahon P."/>
            <person name="Junaid M."/>
            <person name="Guest D."/>
            <person name="Kheng T.Y."/>
            <person name="Meinhardt L.W."/>
            <person name="Bailey B.A."/>
        </authorList>
    </citation>
    <scope>NUCLEOTIDE SEQUENCE [LARGE SCALE GENOMIC DNA]</scope>
    <source>
        <strain evidence="2 3">CT2</strain>
    </source>
</reference>
<dbReference type="CDD" id="cd00198">
    <property type="entry name" value="vWFA"/>
    <property type="match status" value="1"/>
</dbReference>
<evidence type="ECO:0000313" key="3">
    <source>
        <dbReference type="Proteomes" id="UP000383932"/>
    </source>
</evidence>
<dbReference type="PROSITE" id="PS50234">
    <property type="entry name" value="VWFA"/>
    <property type="match status" value="1"/>
</dbReference>
<dbReference type="InterPro" id="IPR027417">
    <property type="entry name" value="P-loop_NTPase"/>
</dbReference>
<dbReference type="Pfam" id="PF13519">
    <property type="entry name" value="VWA_2"/>
    <property type="match status" value="1"/>
</dbReference>
<comment type="caution">
    <text evidence="2">The sequence shown here is derived from an EMBL/GenBank/DDBJ whole genome shotgun (WGS) entry which is preliminary data.</text>
</comment>
<dbReference type="Gene3D" id="3.40.50.300">
    <property type="entry name" value="P-loop containing nucleotide triphosphate hydrolases"/>
    <property type="match status" value="1"/>
</dbReference>
<dbReference type="InterPro" id="IPR036465">
    <property type="entry name" value="vWFA_dom_sf"/>
</dbReference>
<dbReference type="Gene3D" id="3.40.50.410">
    <property type="entry name" value="von Willebrand factor, type A domain"/>
    <property type="match status" value="1"/>
</dbReference>
<accession>A0A5N5QGG4</accession>
<sequence>MTGLEKSNSDVPPNIFTNAGPNDVVLAHESKKSQAPPHDLGHDIATEVEAPPLVDSSACDVLDKINNLYRLLDLYQENSSGGLVEKVLIDQNSLRRLLNTLLPNSYVSVSKIDFKALDKLTIKPLGIYGSKPEIIKFLRDIKCLDDESNALLTSSVGTPNNLRSGLYLALPLERDLNEATTRQAYIIYWPEDSTWDDDAISSVRRNRVTFMRYLSKLTDQIIALISPEQTEAMVWKTATRSADISGQTGTFEESRMFAFKVAATKEQEESATASPGFTLPIDARVFPKEALYMQLVPGEERAGLLVSTHKPAYLSRKDFKESFYPERLRGLLNSKTSLVTLGDLSAEQLEILGEHGLRERYPQHFARFDKRMRDVAKIRDDKRSAGVDAIKEDVRRDKPQLKDLVCVMIWKHFTRVYPYVSNFVELQELGPSEELALREKYPGLIGLSEGIEKTSNIQVIDDKEFQNLKLALHTIRDFLLSDPHCSKNRQDEFINEVLGKKKKRGYAFSLQKAKELWDRFIGSESGEQQPTKLASDPEFVESLHPLELQYPVVSKLTSRVVKCLQAYLDRSANKIMQKYFSGLVNESRTRRTDCVVTECQDGFEKESAAIALILRNELKSSMPSSTSNFTRIDNISIQAGRYGISPEIHVSAMKVVEHKAQTQFTIHPLQLTEHDIQRCRSDELYVPEPKLSIGQYFRFALEEGHSIEFLQITQEKCFVVVAETEAYALYIDDNVGLPGAISTGRAKLRLKYERLGGKCIFAVDQGTRLLAIFHRHRGPKLSIYGFGENLLDVRARGSEFSLEEWYDGEPQIESMCFVSGTEEICLVESSGRARILSLVTLNFRPAFVEIRGKIVDVCSTPDGSCLLVSVAVQNTSTPEHKLLAFHWASFGSNQDGIDLATLPISHVGRITTSFEGRSKIHLLSLDREAKTTTSVVLQIKQKSAEFSFRSNQPGSASTTTKTVNNSLIDCHMEVWTRFPVLPAVSRSTLSSMGREDRKLVFSSASGLELLNKYFEQVISTFVQTTHKPIGNVLSSVSVVASSDCPEVLVQTITCSRYRLGSFIVEFMCLIPIHLAITRNNRFIPLKDGVWNSDHERSLLGAGVTAITDALSIGWYESLFQSYLSNKPVRVVSSMGSAMRTTEGVWLSCTPTEDYLLVSLDFEGVHSIERTAQEDALLVLFNSAISNLVLFRNNFALSRDIAGLFSSFQSSAMVLDPEANPGLFNSILVIIIKDVTDADAMEIVKEFSLKFHMIVQREQEQNFISRLHRGDLQIIPWPANDWGSLDQNLATHRALQINERLQNALSRGADFEGPLKVSLDTDEEVPALGHDLEFFVPNLGNSFTSASEDNAAVEHSLKLLIDGCTHKLGITPNMARGVEFIERLQQQLLQDLDLRIKHVRHWVQVNVQRFPPENQDIRNIHGKIDSLEIAMRAALQLCSEKCSTCHYLCVRPRRHVEEHQCGTTHRCPFLCEVSNQHSDPVDCGLPAGHSARHMCTVNKHLCGSNCHLIGKDGCAKSCVQPLGHDGEHLCSAELHLCGKVDQANPSPVTTKFTNLWFSRADSGMSSLAIPAQVAVLGLDHFHGLEADAVHLCGQEHACTNLCAADGICRVDTEPYAVEEQFSGRHETFQYTKYTQVEQRLTCVIPIPPGALKHPGEHRHSTNPKAFHFCNVRCPNCRYLCTLPIGHTQNLHETSHGSMISTQWAIERADPSSVYELNGRKFGIGDEGAPMLCHLVCTEQGRHAHIDFCRDLDGCRGGAEWEHINERMHPEIDRPKDWISHRLKWARSGFKGPYDDTSKRHKVINQTQLCSTALCPDPEHERTSNPSHCILPIFHAPLGQHLSFSNSYVSADGHRFECTNPARLQQAYHVVFVIDSSGSMGGTDRTPLQNTPISTLLRARCNNRYGAALSALYGFLRAREAIYTTSQPRQDAYTVITFNNSPLTRVCNDFTSTADQLIHQLLVNSASGGTNFNAALLHAQTLIQSNWSNDRTPALVFLSDGRCNVAASTVYELCRSCVRLGKPLAFFSVSFSSDQYSDSLRQMARIAQEVYSSAPRDTRNATQDNPCSYHNAIDSIQLATTFLTISNSLQKPRASLIGSSLSGRNTR</sequence>
<name>A0A5N5QGG4_9AGAM</name>
<organism evidence="2 3">
    <name type="scientific">Ceratobasidium theobromae</name>
    <dbReference type="NCBI Taxonomy" id="1582974"/>
    <lineage>
        <taxon>Eukaryota</taxon>
        <taxon>Fungi</taxon>
        <taxon>Dikarya</taxon>
        <taxon>Basidiomycota</taxon>
        <taxon>Agaricomycotina</taxon>
        <taxon>Agaricomycetes</taxon>
        <taxon>Cantharellales</taxon>
        <taxon>Ceratobasidiaceae</taxon>
        <taxon>Ceratobasidium</taxon>
    </lineage>
</organism>
<dbReference type="Proteomes" id="UP000383932">
    <property type="component" value="Unassembled WGS sequence"/>
</dbReference>
<evidence type="ECO:0000313" key="2">
    <source>
        <dbReference type="EMBL" id="KAB5590852.1"/>
    </source>
</evidence>
<dbReference type="SUPFAM" id="SSF53300">
    <property type="entry name" value="vWA-like"/>
    <property type="match status" value="1"/>
</dbReference>
<evidence type="ECO:0000259" key="1">
    <source>
        <dbReference type="PROSITE" id="PS50234"/>
    </source>
</evidence>
<dbReference type="EMBL" id="SSOP01000140">
    <property type="protein sequence ID" value="KAB5590852.1"/>
    <property type="molecule type" value="Genomic_DNA"/>
</dbReference>
<dbReference type="PANTHER" id="PTHR22796:SF1">
    <property type="entry name" value="VWFA DOMAIN-CONTAINING PROTEIN"/>
    <property type="match status" value="1"/>
</dbReference>
<dbReference type="SMART" id="SM00327">
    <property type="entry name" value="VWA"/>
    <property type="match status" value="1"/>
</dbReference>
<dbReference type="PANTHER" id="PTHR22796">
    <property type="entry name" value="URG4-RELATED"/>
    <property type="match status" value="1"/>
</dbReference>
<dbReference type="OrthoDB" id="2343366at2759"/>
<keyword evidence="3" id="KW-1185">Reference proteome</keyword>
<proteinExistence type="predicted"/>